<dbReference type="EMBL" id="CYKH01000178">
    <property type="protein sequence ID" value="CUI11983.1"/>
    <property type="molecule type" value="Genomic_DNA"/>
</dbReference>
<evidence type="ECO:0000313" key="1">
    <source>
        <dbReference type="EMBL" id="CUI11983.1"/>
    </source>
</evidence>
<name>A0A0S4KFL1_BODSA</name>
<sequence length="48" mass="5393">MSAGGATVNIRRIEEHHEQEYFAGILVAPLLWCLQNFGVRSCDNIFVS</sequence>
<dbReference type="Proteomes" id="UP000051952">
    <property type="component" value="Unassembled WGS sequence"/>
</dbReference>
<protein>
    <submittedName>
        <fullName evidence="1">GPI-anchored surface protein, putative</fullName>
    </submittedName>
</protein>
<keyword evidence="2" id="KW-1185">Reference proteome</keyword>
<dbReference type="AlphaFoldDB" id="A0A0S4KFL1"/>
<proteinExistence type="predicted"/>
<organism evidence="1 2">
    <name type="scientific">Bodo saltans</name>
    <name type="common">Flagellated protozoan</name>
    <dbReference type="NCBI Taxonomy" id="75058"/>
    <lineage>
        <taxon>Eukaryota</taxon>
        <taxon>Discoba</taxon>
        <taxon>Euglenozoa</taxon>
        <taxon>Kinetoplastea</taxon>
        <taxon>Metakinetoplastina</taxon>
        <taxon>Eubodonida</taxon>
        <taxon>Bodonidae</taxon>
        <taxon>Bodo</taxon>
    </lineage>
</organism>
<reference evidence="2" key="1">
    <citation type="submission" date="2015-09" db="EMBL/GenBank/DDBJ databases">
        <authorList>
            <consortium name="Pathogen Informatics"/>
        </authorList>
    </citation>
    <scope>NUCLEOTIDE SEQUENCE [LARGE SCALE GENOMIC DNA]</scope>
    <source>
        <strain evidence="2">Lake Konstanz</strain>
    </source>
</reference>
<dbReference type="VEuPathDB" id="TriTrypDB:BSAL_56015"/>
<gene>
    <name evidence="1" type="ORF">BSAL_56015</name>
</gene>
<accession>A0A0S4KFL1</accession>
<evidence type="ECO:0000313" key="2">
    <source>
        <dbReference type="Proteomes" id="UP000051952"/>
    </source>
</evidence>